<evidence type="ECO:0000313" key="3">
    <source>
        <dbReference type="Proteomes" id="UP000001307"/>
    </source>
</evidence>
<reference evidence="2" key="1">
    <citation type="journal article" date="2010" name="Science">
        <title>Plasticity of animal genome architecture unmasked by rapid evolution of a pelagic tunicate.</title>
        <authorList>
            <person name="Denoeud F."/>
            <person name="Henriet S."/>
            <person name="Mungpakdee S."/>
            <person name="Aury J.M."/>
            <person name="Da Silva C."/>
            <person name="Brinkmann H."/>
            <person name="Mikhaleva J."/>
            <person name="Olsen L.C."/>
            <person name="Jubin C."/>
            <person name="Canestro C."/>
            <person name="Bouquet J.M."/>
            <person name="Danks G."/>
            <person name="Poulain J."/>
            <person name="Campsteijn C."/>
            <person name="Adamski M."/>
            <person name="Cross I."/>
            <person name="Yadetie F."/>
            <person name="Muffato M."/>
            <person name="Louis A."/>
            <person name="Butcher S."/>
            <person name="Tsagkogeorga G."/>
            <person name="Konrad A."/>
            <person name="Singh S."/>
            <person name="Jensen M.F."/>
            <person name="Cong E.H."/>
            <person name="Eikeseth-Otteraa H."/>
            <person name="Noel B."/>
            <person name="Anthouard V."/>
            <person name="Porcel B.M."/>
            <person name="Kachouri-Lafond R."/>
            <person name="Nishino A."/>
            <person name="Ugolini M."/>
            <person name="Chourrout P."/>
            <person name="Nishida H."/>
            <person name="Aasland R."/>
            <person name="Huzurbazar S."/>
            <person name="Westhof E."/>
            <person name="Delsuc F."/>
            <person name="Lehrach H."/>
            <person name="Reinhardt R."/>
            <person name="Weissenbach J."/>
            <person name="Roy S.W."/>
            <person name="Artiguenave F."/>
            <person name="Postlethwait J.H."/>
            <person name="Manak J.R."/>
            <person name="Thompson E.M."/>
            <person name="Jaillon O."/>
            <person name="Du Pasquier L."/>
            <person name="Boudinot P."/>
            <person name="Liberles D.A."/>
            <person name="Volff J.N."/>
            <person name="Philippe H."/>
            <person name="Lenhard B."/>
            <person name="Roest Crollius H."/>
            <person name="Wincker P."/>
            <person name="Chourrout D."/>
        </authorList>
    </citation>
    <scope>NUCLEOTIDE SEQUENCE [LARGE SCALE GENOMIC DNA]</scope>
</reference>
<keyword evidence="1" id="KW-0812">Transmembrane</keyword>
<proteinExistence type="predicted"/>
<keyword evidence="1" id="KW-0472">Membrane</keyword>
<evidence type="ECO:0000256" key="1">
    <source>
        <dbReference type="SAM" id="Phobius"/>
    </source>
</evidence>
<keyword evidence="1" id="KW-1133">Transmembrane helix</keyword>
<dbReference type="InParanoid" id="E4XQE4"/>
<dbReference type="EMBL" id="FN653104">
    <property type="protein sequence ID" value="CBY12030.1"/>
    <property type="molecule type" value="Genomic_DNA"/>
</dbReference>
<name>E4XQE4_OIKDI</name>
<gene>
    <name evidence="2" type="ORF">GSOID_T00017448001</name>
</gene>
<keyword evidence="3" id="KW-1185">Reference proteome</keyword>
<feature type="transmembrane region" description="Helical" evidence="1">
    <location>
        <begin position="16"/>
        <end position="38"/>
    </location>
</feature>
<organism evidence="2">
    <name type="scientific">Oikopleura dioica</name>
    <name type="common">Tunicate</name>
    <dbReference type="NCBI Taxonomy" id="34765"/>
    <lineage>
        <taxon>Eukaryota</taxon>
        <taxon>Metazoa</taxon>
        <taxon>Chordata</taxon>
        <taxon>Tunicata</taxon>
        <taxon>Appendicularia</taxon>
        <taxon>Copelata</taxon>
        <taxon>Oikopleuridae</taxon>
        <taxon>Oikopleura</taxon>
    </lineage>
</organism>
<evidence type="ECO:0000313" key="2">
    <source>
        <dbReference type="EMBL" id="CBY12030.1"/>
    </source>
</evidence>
<sequence>MTVAFKRTGNSSFCDLVLAITIPAWIRLASAPFAFVAVKTVDARTRHFQAALNAFPSISAVANKRLRAFSDLHYFSVTALESVSSKSLLAATPSFFCSERKSFRKVTAARIRLIVHPVQKRHRSELTCLFCRFRDS</sequence>
<accession>E4XQE4</accession>
<dbReference type="AlphaFoldDB" id="E4XQE4"/>
<protein>
    <submittedName>
        <fullName evidence="2">Uncharacterized protein</fullName>
    </submittedName>
</protein>
<dbReference type="Proteomes" id="UP000001307">
    <property type="component" value="Unassembled WGS sequence"/>
</dbReference>